<protein>
    <submittedName>
        <fullName evidence="1">Uncharacterized protein</fullName>
    </submittedName>
</protein>
<name>A0ABV0P4Z3_9TELE</name>
<dbReference type="Proteomes" id="UP001476798">
    <property type="component" value="Unassembled WGS sequence"/>
</dbReference>
<sequence>MKLFSLHKINVSPWLQFTGTLRQSHFIGTSLPVQFIRKSLKSYAFTVAKLRINGEISLFKTYPRLTNGSSLSAFVSVSHYGTHLQRLSPRSSITLPSLDWQAEVTSAPMEGTSSQYKNSTSRR</sequence>
<reference evidence="1 2" key="1">
    <citation type="submission" date="2021-06" db="EMBL/GenBank/DDBJ databases">
        <authorList>
            <person name="Palmer J.M."/>
        </authorList>
    </citation>
    <scope>NUCLEOTIDE SEQUENCE [LARGE SCALE GENOMIC DNA]</scope>
    <source>
        <strain evidence="1 2">GA_2019</strain>
        <tissue evidence="1">Muscle</tissue>
    </source>
</reference>
<gene>
    <name evidence="1" type="ORF">GOODEAATRI_017196</name>
</gene>
<proteinExistence type="predicted"/>
<evidence type="ECO:0000313" key="1">
    <source>
        <dbReference type="EMBL" id="MEQ2178732.1"/>
    </source>
</evidence>
<keyword evidence="2" id="KW-1185">Reference proteome</keyword>
<organism evidence="1 2">
    <name type="scientific">Goodea atripinnis</name>
    <dbReference type="NCBI Taxonomy" id="208336"/>
    <lineage>
        <taxon>Eukaryota</taxon>
        <taxon>Metazoa</taxon>
        <taxon>Chordata</taxon>
        <taxon>Craniata</taxon>
        <taxon>Vertebrata</taxon>
        <taxon>Euteleostomi</taxon>
        <taxon>Actinopterygii</taxon>
        <taxon>Neopterygii</taxon>
        <taxon>Teleostei</taxon>
        <taxon>Neoteleostei</taxon>
        <taxon>Acanthomorphata</taxon>
        <taxon>Ovalentaria</taxon>
        <taxon>Atherinomorphae</taxon>
        <taxon>Cyprinodontiformes</taxon>
        <taxon>Goodeidae</taxon>
        <taxon>Goodea</taxon>
    </lineage>
</organism>
<evidence type="ECO:0000313" key="2">
    <source>
        <dbReference type="Proteomes" id="UP001476798"/>
    </source>
</evidence>
<dbReference type="EMBL" id="JAHRIO010061351">
    <property type="protein sequence ID" value="MEQ2178732.1"/>
    <property type="molecule type" value="Genomic_DNA"/>
</dbReference>
<comment type="caution">
    <text evidence="1">The sequence shown here is derived from an EMBL/GenBank/DDBJ whole genome shotgun (WGS) entry which is preliminary data.</text>
</comment>
<accession>A0ABV0P4Z3</accession>